<dbReference type="OrthoDB" id="5148809at2"/>
<proteinExistence type="predicted"/>
<feature type="transmembrane region" description="Helical" evidence="1">
    <location>
        <begin position="41"/>
        <end position="65"/>
    </location>
</feature>
<protein>
    <recommendedName>
        <fullName evidence="4">ATP synthase protein I</fullName>
    </recommendedName>
</protein>
<dbReference type="AlphaFoldDB" id="A0A2N6VPQ6"/>
<gene>
    <name evidence="2" type="ORF">CJ199_01645</name>
</gene>
<dbReference type="RefSeq" id="WP_102237778.1">
    <property type="nucleotide sequence ID" value="NZ_PNHK01000001.1"/>
</dbReference>
<keyword evidence="1" id="KW-0472">Membrane</keyword>
<evidence type="ECO:0000313" key="2">
    <source>
        <dbReference type="EMBL" id="PMD06124.1"/>
    </source>
</evidence>
<reference evidence="2 3" key="1">
    <citation type="submission" date="2017-09" db="EMBL/GenBank/DDBJ databases">
        <title>Bacterial strain isolated from the female urinary microbiota.</title>
        <authorList>
            <person name="Thomas-White K."/>
            <person name="Kumar N."/>
            <person name="Forster S."/>
            <person name="Putonti C."/>
            <person name="Lawley T."/>
            <person name="Wolfe A.J."/>
        </authorList>
    </citation>
    <scope>NUCLEOTIDE SEQUENCE [LARGE SCALE GENOMIC DNA]</scope>
    <source>
        <strain evidence="2 3">UMB1301</strain>
    </source>
</reference>
<evidence type="ECO:0000256" key="1">
    <source>
        <dbReference type="SAM" id="Phobius"/>
    </source>
</evidence>
<sequence length="144" mass="15059">MKNSPIRNLMLRIIVWGLIASVVLAVVAGAVGYFAVGTPGLYAALIGAAVSFTFFSITALVLLFTADLDPTVMAAGVLGGFLIKIAGFLGVIALLGDKEFYDRLTLFLTLVVGAVVSLAIDVVAVRGARIPYTNASDDNTHTKQ</sequence>
<feature type="transmembrane region" description="Helical" evidence="1">
    <location>
        <begin position="106"/>
        <end position="125"/>
    </location>
</feature>
<evidence type="ECO:0008006" key="4">
    <source>
        <dbReference type="Google" id="ProtNLM"/>
    </source>
</evidence>
<comment type="caution">
    <text evidence="2">The sequence shown here is derived from an EMBL/GenBank/DDBJ whole genome shotgun (WGS) entry which is preliminary data.</text>
</comment>
<feature type="transmembrane region" description="Helical" evidence="1">
    <location>
        <begin position="12"/>
        <end position="35"/>
    </location>
</feature>
<evidence type="ECO:0000313" key="3">
    <source>
        <dbReference type="Proteomes" id="UP000235598"/>
    </source>
</evidence>
<keyword evidence="1" id="KW-1133">Transmembrane helix</keyword>
<dbReference type="EMBL" id="PNHK01000001">
    <property type="protein sequence ID" value="PMD06124.1"/>
    <property type="molecule type" value="Genomic_DNA"/>
</dbReference>
<name>A0A2N6VPQ6_9MICO</name>
<dbReference type="Proteomes" id="UP000235598">
    <property type="component" value="Unassembled WGS sequence"/>
</dbReference>
<accession>A0A2N6VPQ6</accession>
<organism evidence="2 3">
    <name type="scientific">Brevibacterium paucivorans</name>
    <dbReference type="NCBI Taxonomy" id="170994"/>
    <lineage>
        <taxon>Bacteria</taxon>
        <taxon>Bacillati</taxon>
        <taxon>Actinomycetota</taxon>
        <taxon>Actinomycetes</taxon>
        <taxon>Micrococcales</taxon>
        <taxon>Brevibacteriaceae</taxon>
        <taxon>Brevibacterium</taxon>
    </lineage>
</organism>
<keyword evidence="1" id="KW-0812">Transmembrane</keyword>
<feature type="transmembrane region" description="Helical" evidence="1">
    <location>
        <begin position="72"/>
        <end position="94"/>
    </location>
</feature>